<gene>
    <name evidence="1" type="ORF">JCM19237_5622</name>
</gene>
<comment type="caution">
    <text evidence="1">The sequence shown here is derived from an EMBL/GenBank/DDBJ whole genome shotgun (WGS) entry which is preliminary data.</text>
</comment>
<evidence type="ECO:0000313" key="2">
    <source>
        <dbReference type="Proteomes" id="UP000029227"/>
    </source>
</evidence>
<dbReference type="AlphaFoldDB" id="A0A090QLM5"/>
<protein>
    <submittedName>
        <fullName evidence="1">Uncharacterized protein</fullName>
    </submittedName>
</protein>
<dbReference type="STRING" id="754436.JCM19237_5622"/>
<reference evidence="1 2" key="1">
    <citation type="journal article" date="2014" name="Genome Announc.">
        <title>Draft Genome Sequences of Two Vibrionaceae Species, Vibrio ponticus C121 and Photobacterium aphoticum C119, Isolated as Coral Reef Microbiota.</title>
        <authorList>
            <person name="Al-saari N."/>
            <person name="Meirelles P.M."/>
            <person name="Mino S."/>
            <person name="Suda W."/>
            <person name="Oshima K."/>
            <person name="Hattori M."/>
            <person name="Ohkuma M."/>
            <person name="Thompson F.L."/>
            <person name="Gomez-Gil B."/>
            <person name="Sawabe T."/>
            <person name="Sawabe T."/>
        </authorList>
    </citation>
    <scope>NUCLEOTIDE SEQUENCE [LARGE SCALE GENOMIC DNA]</scope>
    <source>
        <strain evidence="1 2">JCM 19237</strain>
    </source>
</reference>
<proteinExistence type="predicted"/>
<dbReference type="EMBL" id="BBMN01000001">
    <property type="protein sequence ID" value="GAL02729.1"/>
    <property type="molecule type" value="Genomic_DNA"/>
</dbReference>
<accession>A0A090QLM5</accession>
<name>A0A090QLM5_9GAMM</name>
<evidence type="ECO:0000313" key="1">
    <source>
        <dbReference type="EMBL" id="GAL02729.1"/>
    </source>
</evidence>
<sequence length="41" mass="4821">MVAAMMSLSLKKDDKRFMDPAWENEAFYSYINSLICFLAIR</sequence>
<dbReference type="Proteomes" id="UP000029227">
    <property type="component" value="Unassembled WGS sequence"/>
</dbReference>
<organism evidence="1 2">
    <name type="scientific">Photobacterium aphoticum</name>
    <dbReference type="NCBI Taxonomy" id="754436"/>
    <lineage>
        <taxon>Bacteria</taxon>
        <taxon>Pseudomonadati</taxon>
        <taxon>Pseudomonadota</taxon>
        <taxon>Gammaproteobacteria</taxon>
        <taxon>Vibrionales</taxon>
        <taxon>Vibrionaceae</taxon>
        <taxon>Photobacterium</taxon>
    </lineage>
</organism>